<keyword evidence="3" id="KW-1185">Reference proteome</keyword>
<dbReference type="EMBL" id="LVWD01000030">
    <property type="protein sequence ID" value="OAD40530.1"/>
    <property type="molecule type" value="Genomic_DNA"/>
</dbReference>
<dbReference type="KEGG" id="hyl:LPB072_07170"/>
<protein>
    <submittedName>
        <fullName evidence="1">Uncharacterized protein</fullName>
    </submittedName>
</protein>
<dbReference type="STRING" id="1763535.LPB072_07170"/>
<dbReference type="AlphaFoldDB" id="A0A162P2Q4"/>
<evidence type="ECO:0000313" key="2">
    <source>
        <dbReference type="EMBL" id="OAD40530.1"/>
    </source>
</evidence>
<gene>
    <name evidence="1" type="ORF">LPB072_07170</name>
    <name evidence="2" type="ORF">LPB72_16655</name>
</gene>
<accession>A0A162P2Q4</accession>
<dbReference type="Proteomes" id="UP000185680">
    <property type="component" value="Chromosome"/>
</dbReference>
<evidence type="ECO:0000313" key="3">
    <source>
        <dbReference type="Proteomes" id="UP000185657"/>
    </source>
</evidence>
<reference evidence="2 3" key="1">
    <citation type="submission" date="2016-02" db="EMBL/GenBank/DDBJ databases">
        <title>Draft genome sequence of Hydrogenophaga sp. LPB0072.</title>
        <authorList>
            <person name="Shin S.-K."/>
            <person name="Yi H."/>
        </authorList>
    </citation>
    <scope>NUCLEOTIDE SEQUENCE [LARGE SCALE GENOMIC DNA]</scope>
    <source>
        <strain evidence="2 3">LPB0072</strain>
    </source>
</reference>
<dbReference type="EMBL" id="CP017476">
    <property type="protein sequence ID" value="AOW12659.1"/>
    <property type="molecule type" value="Genomic_DNA"/>
</dbReference>
<evidence type="ECO:0000313" key="1">
    <source>
        <dbReference type="EMBL" id="AOW12659.1"/>
    </source>
</evidence>
<proteinExistence type="predicted"/>
<name>A0A162P2Q4_9BURK</name>
<dbReference type="Proteomes" id="UP000185657">
    <property type="component" value="Unassembled WGS sequence"/>
</dbReference>
<evidence type="ECO:0000313" key="4">
    <source>
        <dbReference type="Proteomes" id="UP000185680"/>
    </source>
</evidence>
<organism evidence="1 4">
    <name type="scientific">Hydrogenophaga crassostreae</name>
    <dbReference type="NCBI Taxonomy" id="1763535"/>
    <lineage>
        <taxon>Bacteria</taxon>
        <taxon>Pseudomonadati</taxon>
        <taxon>Pseudomonadota</taxon>
        <taxon>Betaproteobacteria</taxon>
        <taxon>Burkholderiales</taxon>
        <taxon>Comamonadaceae</taxon>
        <taxon>Hydrogenophaga</taxon>
    </lineage>
</organism>
<sequence>MIGKKGRVFGIVIRIAAAHPEEFQNPFPSMRLDLGGDLDKQIDSFSQADTADANHQFSSTQRHFERTCCFLTCMKAEARGEVNCLWDLAATLWKHEGIFEHTARKALHRVIFCQPGGKYRDRSPCLAFEKLFSRHGVGRKLMDEQGAWNACQSERAAECTGLYAVKNCELNRVPLSQFINNKLGCLLIVLCAGYQIGFIGFELEVCEQSALAQQEQYCIVGTIEVPKNVPG</sequence>
<reference evidence="1 4" key="2">
    <citation type="submission" date="2016-10" db="EMBL/GenBank/DDBJ databases">
        <title>Hydorgenophaga sp. LPB0072 isolated from gastropod.</title>
        <authorList>
            <person name="Kim E."/>
            <person name="Yi H."/>
        </authorList>
    </citation>
    <scope>NUCLEOTIDE SEQUENCE [LARGE SCALE GENOMIC DNA]</scope>
    <source>
        <strain evidence="1 4">LPB0072</strain>
    </source>
</reference>